<dbReference type="InterPro" id="IPR017523">
    <property type="entry name" value="Rv3268"/>
</dbReference>
<name>A0A4Q2EGZ7_9ACTN</name>
<dbReference type="NCBIfam" id="TIGR03089">
    <property type="entry name" value="TIGR03089 family protein"/>
    <property type="match status" value="1"/>
</dbReference>
<protein>
    <recommendedName>
        <fullName evidence="3">TIGR03089 family protein</fullName>
    </recommendedName>
</protein>
<dbReference type="RefSeq" id="WP_129459048.1">
    <property type="nucleotide sequence ID" value="NZ_PPCV01000006.1"/>
</dbReference>
<evidence type="ECO:0000313" key="1">
    <source>
        <dbReference type="EMBL" id="RXW31832.1"/>
    </source>
</evidence>
<evidence type="ECO:0008006" key="3">
    <source>
        <dbReference type="Google" id="ProtNLM"/>
    </source>
</evidence>
<comment type="caution">
    <text evidence="1">The sequence shown here is derived from an EMBL/GenBank/DDBJ whole genome shotgun (WGS) entry which is preliminary data.</text>
</comment>
<dbReference type="AlphaFoldDB" id="A0A4Q2EGZ7"/>
<dbReference type="SUPFAM" id="SSF56801">
    <property type="entry name" value="Acetyl-CoA synthetase-like"/>
    <property type="match status" value="1"/>
</dbReference>
<dbReference type="EMBL" id="PPCV01000006">
    <property type="protein sequence ID" value="RXW31832.1"/>
    <property type="molecule type" value="Genomic_DNA"/>
</dbReference>
<dbReference type="Proteomes" id="UP000290624">
    <property type="component" value="Unassembled WGS sequence"/>
</dbReference>
<keyword evidence="2" id="KW-1185">Reference proteome</keyword>
<reference evidence="1 2" key="1">
    <citation type="submission" date="2018-01" db="EMBL/GenBank/DDBJ databases">
        <title>Lactibacter flavus gen. nov., sp. nov., a novel bacterium of the family Propionibacteriaceae isolated from raw milk and dairy products.</title>
        <authorList>
            <person name="Wenning M."/>
            <person name="Breitenwieser F."/>
            <person name="Huptas C."/>
            <person name="von Neubeck M."/>
            <person name="Busse H.-J."/>
            <person name="Scherer S."/>
        </authorList>
    </citation>
    <scope>NUCLEOTIDE SEQUENCE [LARGE SCALE GENOMIC DNA]</scope>
    <source>
        <strain evidence="1 2">VG341</strain>
    </source>
</reference>
<organism evidence="1 2">
    <name type="scientific">Propioniciclava flava</name>
    <dbReference type="NCBI Taxonomy" id="2072026"/>
    <lineage>
        <taxon>Bacteria</taxon>
        <taxon>Bacillati</taxon>
        <taxon>Actinomycetota</taxon>
        <taxon>Actinomycetes</taxon>
        <taxon>Propionibacteriales</taxon>
        <taxon>Propionibacteriaceae</taxon>
        <taxon>Propioniciclava</taxon>
    </lineage>
</organism>
<gene>
    <name evidence="1" type="ORF">C1706_09785</name>
</gene>
<accession>A0A4Q2EGZ7</accession>
<evidence type="ECO:0000313" key="2">
    <source>
        <dbReference type="Proteomes" id="UP000290624"/>
    </source>
</evidence>
<dbReference type="OrthoDB" id="3396763at2"/>
<sequence length="232" mass="24239">MTHAAQSLGQILRSRASRSGGDPLLTWYGEAGARTELSVSSVENWVAKTVNLLEEADVGPGSRVRLEVTRDHPEHWMSLIWPLAVWEAGAVVDLSDATPDLVVTGPDGPRAATGTPGYACSLDAWARPLVTLPAGMSDYTSEALAQPDAALPQPLLFDAPAWLTDDAAFTLADLSTASPIGTRVLAHPPDAWQAVSTWAAVVRGGGSLVMVASDDPAAAGRIAASERADILP</sequence>
<proteinExistence type="predicted"/>